<evidence type="ECO:0008006" key="4">
    <source>
        <dbReference type="Google" id="ProtNLM"/>
    </source>
</evidence>
<evidence type="ECO:0000313" key="2">
    <source>
        <dbReference type="EMBL" id="KAK3268764.1"/>
    </source>
</evidence>
<keyword evidence="1" id="KW-0732">Signal</keyword>
<gene>
    <name evidence="2" type="ORF">CYMTET_22750</name>
</gene>
<name>A0AAE0FZL0_9CHLO</name>
<feature type="chain" id="PRO_5042010832" description="Secreted protein" evidence="1">
    <location>
        <begin position="22"/>
        <end position="117"/>
    </location>
</feature>
<comment type="caution">
    <text evidence="2">The sequence shown here is derived from an EMBL/GenBank/DDBJ whole genome shotgun (WGS) entry which is preliminary data.</text>
</comment>
<dbReference type="EMBL" id="LGRX02011600">
    <property type="protein sequence ID" value="KAK3268764.1"/>
    <property type="molecule type" value="Genomic_DNA"/>
</dbReference>
<proteinExistence type="predicted"/>
<feature type="signal peptide" evidence="1">
    <location>
        <begin position="1"/>
        <end position="21"/>
    </location>
</feature>
<evidence type="ECO:0000313" key="3">
    <source>
        <dbReference type="Proteomes" id="UP001190700"/>
    </source>
</evidence>
<protein>
    <recommendedName>
        <fullName evidence="4">Secreted protein</fullName>
    </recommendedName>
</protein>
<reference evidence="2 3" key="1">
    <citation type="journal article" date="2015" name="Genome Biol. Evol.">
        <title>Comparative Genomics of a Bacterivorous Green Alga Reveals Evolutionary Causalities and Consequences of Phago-Mixotrophic Mode of Nutrition.</title>
        <authorList>
            <person name="Burns J.A."/>
            <person name="Paasch A."/>
            <person name="Narechania A."/>
            <person name="Kim E."/>
        </authorList>
    </citation>
    <scope>NUCLEOTIDE SEQUENCE [LARGE SCALE GENOMIC DNA]</scope>
    <source>
        <strain evidence="2 3">PLY_AMNH</strain>
    </source>
</reference>
<keyword evidence="3" id="KW-1185">Reference proteome</keyword>
<dbReference type="AlphaFoldDB" id="A0AAE0FZL0"/>
<dbReference type="Proteomes" id="UP001190700">
    <property type="component" value="Unassembled WGS sequence"/>
</dbReference>
<evidence type="ECO:0000256" key="1">
    <source>
        <dbReference type="SAM" id="SignalP"/>
    </source>
</evidence>
<organism evidence="2 3">
    <name type="scientific">Cymbomonas tetramitiformis</name>
    <dbReference type="NCBI Taxonomy" id="36881"/>
    <lineage>
        <taxon>Eukaryota</taxon>
        <taxon>Viridiplantae</taxon>
        <taxon>Chlorophyta</taxon>
        <taxon>Pyramimonadophyceae</taxon>
        <taxon>Pyramimonadales</taxon>
        <taxon>Pyramimonadaceae</taxon>
        <taxon>Cymbomonas</taxon>
    </lineage>
</organism>
<accession>A0AAE0FZL0</accession>
<sequence length="117" mass="13489">MLRMKISALILFATLMSVCHAGKRVPPECEGQECPEDYPIMSYNGTCFCEINPCVEMTCNEMENTPVLDFAYDKDGNLDCFCRDPCEEMNCDDPDFPELSWDQEGSCYCRPYRHEEL</sequence>